<reference evidence="1" key="2">
    <citation type="journal article" date="2015" name="Fish Shellfish Immunol.">
        <title>Early steps in the European eel (Anguilla anguilla)-Vibrio vulnificus interaction in the gills: Role of the RtxA13 toxin.</title>
        <authorList>
            <person name="Callol A."/>
            <person name="Pajuelo D."/>
            <person name="Ebbesson L."/>
            <person name="Teles M."/>
            <person name="MacKenzie S."/>
            <person name="Amaro C."/>
        </authorList>
    </citation>
    <scope>NUCLEOTIDE SEQUENCE</scope>
</reference>
<accession>A0A0E9R6Y5</accession>
<organism evidence="1">
    <name type="scientific">Anguilla anguilla</name>
    <name type="common">European freshwater eel</name>
    <name type="synonym">Muraena anguilla</name>
    <dbReference type="NCBI Taxonomy" id="7936"/>
    <lineage>
        <taxon>Eukaryota</taxon>
        <taxon>Metazoa</taxon>
        <taxon>Chordata</taxon>
        <taxon>Craniata</taxon>
        <taxon>Vertebrata</taxon>
        <taxon>Euteleostomi</taxon>
        <taxon>Actinopterygii</taxon>
        <taxon>Neopterygii</taxon>
        <taxon>Teleostei</taxon>
        <taxon>Anguilliformes</taxon>
        <taxon>Anguillidae</taxon>
        <taxon>Anguilla</taxon>
    </lineage>
</organism>
<dbReference type="EMBL" id="GBXM01084035">
    <property type="protein sequence ID" value="JAH24542.1"/>
    <property type="molecule type" value="Transcribed_RNA"/>
</dbReference>
<proteinExistence type="predicted"/>
<name>A0A0E9R6Y5_ANGAN</name>
<sequence>MEGEIMQAQCPLTIREGADKHMQSATPYFHCSPRAFLCHAISVTGRL</sequence>
<evidence type="ECO:0000313" key="1">
    <source>
        <dbReference type="EMBL" id="JAH24542.1"/>
    </source>
</evidence>
<dbReference type="AlphaFoldDB" id="A0A0E9R6Y5"/>
<reference evidence="1" key="1">
    <citation type="submission" date="2014-11" db="EMBL/GenBank/DDBJ databases">
        <authorList>
            <person name="Amaro Gonzalez C."/>
        </authorList>
    </citation>
    <scope>NUCLEOTIDE SEQUENCE</scope>
</reference>
<protein>
    <submittedName>
        <fullName evidence="1">Uncharacterized protein</fullName>
    </submittedName>
</protein>